<keyword evidence="8" id="KW-1015">Disulfide bond</keyword>
<evidence type="ECO:0000256" key="4">
    <source>
        <dbReference type="ARBA" id="ARBA00022729"/>
    </source>
</evidence>
<dbReference type="Gene3D" id="2.60.40.10">
    <property type="entry name" value="Immunoglobulins"/>
    <property type="match status" value="1"/>
</dbReference>
<gene>
    <name evidence="13" type="primary">Ha1f_1</name>
    <name evidence="13" type="ORF">PANHAL_R10411</name>
</gene>
<dbReference type="GO" id="GO:0002474">
    <property type="term" value="P:antigen processing and presentation of peptide antigen via MHC class I"/>
    <property type="evidence" value="ECO:0007669"/>
    <property type="project" value="UniProtKB-KW"/>
</dbReference>
<evidence type="ECO:0000259" key="12">
    <source>
        <dbReference type="Pfam" id="PF07654"/>
    </source>
</evidence>
<comment type="caution">
    <text evidence="13">The sequence shown here is derived from an EMBL/GenBank/DDBJ whole genome shotgun (WGS) entry which is preliminary data.</text>
</comment>
<dbReference type="PANTHER" id="PTHR16675:SF242">
    <property type="entry name" value="MAJOR HISTOCOMPATIBILITY COMPLEX CLASS I-RELATED GENE PROTEIN"/>
    <property type="match status" value="1"/>
</dbReference>
<keyword evidence="14" id="KW-1185">Reference proteome</keyword>
<dbReference type="InterPro" id="IPR036179">
    <property type="entry name" value="Ig-like_dom_sf"/>
</dbReference>
<accession>A0A7L2X3J8</accession>
<evidence type="ECO:0000256" key="11">
    <source>
        <dbReference type="SAM" id="Phobius"/>
    </source>
</evidence>
<keyword evidence="5" id="KW-0391">Immunity</keyword>
<evidence type="ECO:0000256" key="10">
    <source>
        <dbReference type="SAM" id="MobiDB-lite"/>
    </source>
</evidence>
<evidence type="ECO:0000256" key="3">
    <source>
        <dbReference type="ARBA" id="ARBA00022692"/>
    </source>
</evidence>
<dbReference type="SUPFAM" id="SSF48726">
    <property type="entry name" value="Immunoglobulin"/>
    <property type="match status" value="1"/>
</dbReference>
<dbReference type="AlphaFoldDB" id="A0A7L2X3J8"/>
<evidence type="ECO:0000256" key="9">
    <source>
        <dbReference type="ARBA" id="ARBA00023180"/>
    </source>
</evidence>
<keyword evidence="7 11" id="KW-0472">Membrane</keyword>
<dbReference type="PANTHER" id="PTHR16675">
    <property type="entry name" value="MHC CLASS I-RELATED"/>
    <property type="match status" value="1"/>
</dbReference>
<evidence type="ECO:0000313" key="14">
    <source>
        <dbReference type="Proteomes" id="UP000580171"/>
    </source>
</evidence>
<keyword evidence="3 11" id="KW-0812">Transmembrane</keyword>
<feature type="compositionally biased region" description="Basic and acidic residues" evidence="10">
    <location>
        <begin position="1"/>
        <end position="10"/>
    </location>
</feature>
<reference evidence="13 14" key="1">
    <citation type="submission" date="2019-09" db="EMBL/GenBank/DDBJ databases">
        <title>Bird 10,000 Genomes (B10K) Project - Family phase.</title>
        <authorList>
            <person name="Zhang G."/>
        </authorList>
    </citation>
    <scope>NUCLEOTIDE SEQUENCE [LARGE SCALE GENOMIC DNA]</scope>
    <source>
        <strain evidence="13">B10K-DU-012-58</strain>
        <tissue evidence="13">Muscle</tissue>
    </source>
</reference>
<evidence type="ECO:0000256" key="1">
    <source>
        <dbReference type="ARBA" id="ARBA00004479"/>
    </source>
</evidence>
<dbReference type="GO" id="GO:0005615">
    <property type="term" value="C:extracellular space"/>
    <property type="evidence" value="ECO:0007669"/>
    <property type="project" value="TreeGrafter"/>
</dbReference>
<protein>
    <submittedName>
        <fullName evidence="13">HA1F protein</fullName>
    </submittedName>
</protein>
<dbReference type="Pfam" id="PF07654">
    <property type="entry name" value="C1-set"/>
    <property type="match status" value="1"/>
</dbReference>
<comment type="subcellular location">
    <subcellularLocation>
        <location evidence="1">Membrane</location>
        <topology evidence="1">Single-pass type I membrane protein</topology>
    </subcellularLocation>
</comment>
<feature type="transmembrane region" description="Helical" evidence="11">
    <location>
        <begin position="63"/>
        <end position="87"/>
    </location>
</feature>
<evidence type="ECO:0000256" key="2">
    <source>
        <dbReference type="ARBA" id="ARBA00022451"/>
    </source>
</evidence>
<dbReference type="InterPro" id="IPR003006">
    <property type="entry name" value="Ig/MHC_CS"/>
</dbReference>
<feature type="non-terminal residue" evidence="13">
    <location>
        <position position="1"/>
    </location>
</feature>
<feature type="non-terminal residue" evidence="13">
    <location>
        <position position="93"/>
    </location>
</feature>
<dbReference type="GO" id="GO:0006955">
    <property type="term" value="P:immune response"/>
    <property type="evidence" value="ECO:0007669"/>
    <property type="project" value="TreeGrafter"/>
</dbReference>
<keyword evidence="9" id="KW-0325">Glycoprotein</keyword>
<dbReference type="Proteomes" id="UP000580171">
    <property type="component" value="Unassembled WGS sequence"/>
</dbReference>
<name>A0A7L2X3J8_PANHA</name>
<organism evidence="13 14">
    <name type="scientific">Pandion haliaetus</name>
    <name type="common">Osprey</name>
    <name type="synonym">Falco haliaetus</name>
    <dbReference type="NCBI Taxonomy" id="56262"/>
    <lineage>
        <taxon>Eukaryota</taxon>
        <taxon>Metazoa</taxon>
        <taxon>Chordata</taxon>
        <taxon>Craniata</taxon>
        <taxon>Vertebrata</taxon>
        <taxon>Euteleostomi</taxon>
        <taxon>Archelosauria</taxon>
        <taxon>Archosauria</taxon>
        <taxon>Dinosauria</taxon>
        <taxon>Saurischia</taxon>
        <taxon>Theropoda</taxon>
        <taxon>Coelurosauria</taxon>
        <taxon>Aves</taxon>
        <taxon>Neognathae</taxon>
        <taxon>Neoaves</taxon>
        <taxon>Telluraves</taxon>
        <taxon>Accipitrimorphae</taxon>
        <taxon>Accipitriformes</taxon>
        <taxon>Pandionidae</taxon>
        <taxon>Pandion</taxon>
    </lineage>
</organism>
<dbReference type="InterPro" id="IPR050208">
    <property type="entry name" value="MHC_class-I_related"/>
</dbReference>
<dbReference type="GO" id="GO:0042612">
    <property type="term" value="C:MHC class I protein complex"/>
    <property type="evidence" value="ECO:0007669"/>
    <property type="project" value="UniProtKB-KW"/>
</dbReference>
<feature type="region of interest" description="Disordered" evidence="10">
    <location>
        <begin position="1"/>
        <end position="21"/>
    </location>
</feature>
<dbReference type="OrthoDB" id="8936120at2759"/>
<keyword evidence="6 11" id="KW-1133">Transmembrane helix</keyword>
<evidence type="ECO:0000256" key="6">
    <source>
        <dbReference type="ARBA" id="ARBA00022989"/>
    </source>
</evidence>
<proteinExistence type="predicted"/>
<evidence type="ECO:0000313" key="13">
    <source>
        <dbReference type="EMBL" id="NXS77143.1"/>
    </source>
</evidence>
<keyword evidence="2" id="KW-0490">MHC I</keyword>
<sequence>LKGSEVRDQETEWGSIAPNSDGTYYTWASIEARPEEKDKYRCRVEHASLPKPGLFMWEMESNLFTITLVVAVAILLVIAIIAGFAFWKYKSGE</sequence>
<evidence type="ECO:0000256" key="7">
    <source>
        <dbReference type="ARBA" id="ARBA00023136"/>
    </source>
</evidence>
<feature type="domain" description="Immunoglobulin C1-set" evidence="12">
    <location>
        <begin position="4"/>
        <end position="49"/>
    </location>
</feature>
<dbReference type="InterPro" id="IPR013783">
    <property type="entry name" value="Ig-like_fold"/>
</dbReference>
<dbReference type="InterPro" id="IPR003597">
    <property type="entry name" value="Ig_C1-set"/>
</dbReference>
<evidence type="ECO:0000256" key="5">
    <source>
        <dbReference type="ARBA" id="ARBA00022859"/>
    </source>
</evidence>
<dbReference type="EMBL" id="VYZV01084639">
    <property type="protein sequence ID" value="NXS77143.1"/>
    <property type="molecule type" value="Genomic_DNA"/>
</dbReference>
<evidence type="ECO:0000256" key="8">
    <source>
        <dbReference type="ARBA" id="ARBA00023157"/>
    </source>
</evidence>
<keyword evidence="4" id="KW-0732">Signal</keyword>
<dbReference type="PROSITE" id="PS00290">
    <property type="entry name" value="IG_MHC"/>
    <property type="match status" value="1"/>
</dbReference>
<dbReference type="GO" id="GO:0009897">
    <property type="term" value="C:external side of plasma membrane"/>
    <property type="evidence" value="ECO:0007669"/>
    <property type="project" value="TreeGrafter"/>
</dbReference>